<evidence type="ECO:0000256" key="1">
    <source>
        <dbReference type="ARBA" id="ARBA00001971"/>
    </source>
</evidence>
<evidence type="ECO:0000256" key="6">
    <source>
        <dbReference type="ARBA" id="ARBA00023004"/>
    </source>
</evidence>
<dbReference type="GO" id="GO:0004497">
    <property type="term" value="F:monooxygenase activity"/>
    <property type="evidence" value="ECO:0007669"/>
    <property type="project" value="UniProtKB-KW"/>
</dbReference>
<dbReference type="SUPFAM" id="SSF48264">
    <property type="entry name" value="Cytochrome P450"/>
    <property type="match status" value="1"/>
</dbReference>
<proteinExistence type="inferred from homology"/>
<dbReference type="FunFam" id="1.10.630.10:FF:000018">
    <property type="entry name" value="Cytochrome P450 monooxygenase"/>
    <property type="match status" value="1"/>
</dbReference>
<dbReference type="GO" id="GO:0005506">
    <property type="term" value="F:iron ion binding"/>
    <property type="evidence" value="ECO:0007669"/>
    <property type="project" value="InterPro"/>
</dbReference>
<dbReference type="RefSeq" id="WP_192037639.1">
    <property type="nucleotide sequence ID" value="NZ_JACYWE010000001.1"/>
</dbReference>
<evidence type="ECO:0000256" key="5">
    <source>
        <dbReference type="ARBA" id="ARBA00023002"/>
    </source>
</evidence>
<gene>
    <name evidence="8" type="ORF">HT102_01515</name>
</gene>
<evidence type="ECO:0000256" key="7">
    <source>
        <dbReference type="ARBA" id="ARBA00023033"/>
    </source>
</evidence>
<organism evidence="8 9">
    <name type="scientific">Lolliginicoccus lacisalsi</name>
    <dbReference type="NCBI Taxonomy" id="2742202"/>
    <lineage>
        <taxon>Bacteria</taxon>
        <taxon>Bacillati</taxon>
        <taxon>Actinomycetota</taxon>
        <taxon>Actinomycetes</taxon>
        <taxon>Mycobacteriales</taxon>
        <taxon>Hoyosellaceae</taxon>
        <taxon>Lolliginicoccus</taxon>
    </lineage>
</organism>
<comment type="similarity">
    <text evidence="2">Belongs to the cytochrome P450 family.</text>
</comment>
<dbReference type="PANTHER" id="PTHR46696:SF1">
    <property type="entry name" value="CYTOCHROME P450 YJIB-RELATED"/>
    <property type="match status" value="1"/>
</dbReference>
<keyword evidence="6" id="KW-0408">Iron</keyword>
<keyword evidence="5" id="KW-0560">Oxidoreductase</keyword>
<evidence type="ECO:0000256" key="4">
    <source>
        <dbReference type="ARBA" id="ARBA00022723"/>
    </source>
</evidence>
<dbReference type="Proteomes" id="UP000642993">
    <property type="component" value="Unassembled WGS sequence"/>
</dbReference>
<dbReference type="PANTHER" id="PTHR46696">
    <property type="entry name" value="P450, PUTATIVE (EUROFUNG)-RELATED"/>
    <property type="match status" value="1"/>
</dbReference>
<dbReference type="GO" id="GO:0020037">
    <property type="term" value="F:heme binding"/>
    <property type="evidence" value="ECO:0007669"/>
    <property type="project" value="InterPro"/>
</dbReference>
<dbReference type="InterPro" id="IPR001128">
    <property type="entry name" value="Cyt_P450"/>
</dbReference>
<accession>A0A927J9P7</accession>
<evidence type="ECO:0000256" key="2">
    <source>
        <dbReference type="ARBA" id="ARBA00010617"/>
    </source>
</evidence>
<dbReference type="Gene3D" id="1.10.630.10">
    <property type="entry name" value="Cytochrome P450"/>
    <property type="match status" value="1"/>
</dbReference>
<dbReference type="PRINTS" id="PR00359">
    <property type="entry name" value="BP450"/>
</dbReference>
<dbReference type="Pfam" id="PF00067">
    <property type="entry name" value="p450"/>
    <property type="match status" value="1"/>
</dbReference>
<keyword evidence="9" id="KW-1185">Reference proteome</keyword>
<evidence type="ECO:0000313" key="8">
    <source>
        <dbReference type="EMBL" id="MBD8505168.1"/>
    </source>
</evidence>
<evidence type="ECO:0000313" key="9">
    <source>
        <dbReference type="Proteomes" id="UP000642993"/>
    </source>
</evidence>
<dbReference type="AlphaFoldDB" id="A0A927J9P7"/>
<name>A0A927J9P7_9ACTN</name>
<sequence>MNSARAPLSLYPLLDPAVLSDPYPLYTRIREHAPVTWDPYLHVWVVARYQEATEALARFSAERAATPSALLALGMGKLVPMAEVMLRQMLFLDAPRHGRVRGLAASALSPRRVASMRARIEAIAGSLVDAVAGDGEMDIVADLAEPLPAMVTAELLGLPASDHVLLKKWSRDFADVLGTFQHNPVNAASIMSSIDEMTSYFRDALRDHADEGLIAALLRARADGDRLTEEEIIANLILVMVGGQETTTPLIGNGTLTLLRDPIAAAALRADPALMPSAIEELLRFESPSQHTDRIAAMDTTIAGEEIAAGDTIVVVLAAANRDPRRFVDPDRLDLRRPNNRHLAFGWSSHTCFGAGLARLEARIALDALLNRLPEPRLDEESVRWRSNHAFRSLSALRVRWES</sequence>
<comment type="caution">
    <text evidence="8">The sequence shown here is derived from an EMBL/GenBank/DDBJ whole genome shotgun (WGS) entry which is preliminary data.</text>
</comment>
<reference evidence="8" key="1">
    <citation type="submission" date="2020-09" db="EMBL/GenBank/DDBJ databases">
        <title>Hoyosella lacisalsi sp. nov., a halotolerant actinobacterium isolated from soil of Lake Gudzhirganskoe.</title>
        <authorList>
            <person name="Yang Q."/>
            <person name="Guo P.Y."/>
            <person name="Liu S.W."/>
            <person name="Li F.N."/>
            <person name="Sun C.H."/>
        </authorList>
    </citation>
    <scope>NUCLEOTIDE SEQUENCE</scope>
    <source>
        <strain evidence="8">G463</strain>
    </source>
</reference>
<evidence type="ECO:0000256" key="3">
    <source>
        <dbReference type="ARBA" id="ARBA00022617"/>
    </source>
</evidence>
<comment type="cofactor">
    <cofactor evidence="1">
        <name>heme</name>
        <dbReference type="ChEBI" id="CHEBI:30413"/>
    </cofactor>
</comment>
<protein>
    <submittedName>
        <fullName evidence="8">Cytochrome P450</fullName>
    </submittedName>
</protein>
<dbReference type="CDD" id="cd20625">
    <property type="entry name" value="CYP164-like"/>
    <property type="match status" value="1"/>
</dbReference>
<dbReference type="GO" id="GO:0016705">
    <property type="term" value="F:oxidoreductase activity, acting on paired donors, with incorporation or reduction of molecular oxygen"/>
    <property type="evidence" value="ECO:0007669"/>
    <property type="project" value="InterPro"/>
</dbReference>
<dbReference type="InterPro" id="IPR002397">
    <property type="entry name" value="Cyt_P450_B"/>
</dbReference>
<dbReference type="InterPro" id="IPR036396">
    <property type="entry name" value="Cyt_P450_sf"/>
</dbReference>
<keyword evidence="7" id="KW-0503">Monooxygenase</keyword>
<dbReference type="EMBL" id="JACYWE010000001">
    <property type="protein sequence ID" value="MBD8505168.1"/>
    <property type="molecule type" value="Genomic_DNA"/>
</dbReference>
<keyword evidence="3" id="KW-0349">Heme</keyword>
<keyword evidence="4" id="KW-0479">Metal-binding</keyword>